<keyword evidence="1" id="KW-0479">Metal-binding</keyword>
<feature type="compositionally biased region" description="Low complexity" evidence="2">
    <location>
        <begin position="1541"/>
        <end position="1553"/>
    </location>
</feature>
<evidence type="ECO:0000259" key="4">
    <source>
        <dbReference type="PROSITE" id="PS50089"/>
    </source>
</evidence>
<dbReference type="InterPro" id="IPR047126">
    <property type="entry name" value="RNF141-like"/>
</dbReference>
<evidence type="ECO:0000256" key="2">
    <source>
        <dbReference type="SAM" id="MobiDB-lite"/>
    </source>
</evidence>
<dbReference type="InterPro" id="IPR001841">
    <property type="entry name" value="Znf_RING"/>
</dbReference>
<feature type="compositionally biased region" description="Basic residues" evidence="2">
    <location>
        <begin position="1509"/>
        <end position="1521"/>
    </location>
</feature>
<feature type="compositionally biased region" description="Polar residues" evidence="2">
    <location>
        <begin position="1485"/>
        <end position="1505"/>
    </location>
</feature>
<reference evidence="5 6" key="1">
    <citation type="journal article" date="2018" name="Evol. Lett.">
        <title>Horizontal gene cluster transfer increased hallucinogenic mushroom diversity.</title>
        <authorList>
            <person name="Reynolds H.T."/>
            <person name="Vijayakumar V."/>
            <person name="Gluck-Thaler E."/>
            <person name="Korotkin H.B."/>
            <person name="Matheny P.B."/>
            <person name="Slot J.C."/>
        </authorList>
    </citation>
    <scope>NUCLEOTIDE SEQUENCE [LARGE SCALE GENOMIC DNA]</scope>
    <source>
        <strain evidence="5 6">2629</strain>
    </source>
</reference>
<feature type="compositionally biased region" description="Low complexity" evidence="2">
    <location>
        <begin position="1469"/>
        <end position="1484"/>
    </location>
</feature>
<name>A0A409YD92_9AGAR</name>
<comment type="caution">
    <text evidence="5">The sequence shown here is derived from an EMBL/GenBank/DDBJ whole genome shotgun (WGS) entry which is preliminary data.</text>
</comment>
<dbReference type="InterPro" id="IPR016024">
    <property type="entry name" value="ARM-type_fold"/>
</dbReference>
<feature type="compositionally biased region" description="Acidic residues" evidence="2">
    <location>
        <begin position="1999"/>
        <end position="2024"/>
    </location>
</feature>
<dbReference type="Pfam" id="PF20153">
    <property type="entry name" value="DUF6535"/>
    <property type="match status" value="1"/>
</dbReference>
<dbReference type="SUPFAM" id="SSF57850">
    <property type="entry name" value="RING/U-box"/>
    <property type="match status" value="1"/>
</dbReference>
<feature type="compositionally biased region" description="Polar residues" evidence="2">
    <location>
        <begin position="1669"/>
        <end position="1679"/>
    </location>
</feature>
<gene>
    <name evidence="5" type="ORF">CVT24_000262</name>
</gene>
<sequence length="2349" mass="260144">MADRIVDVLLGILQPVLRSEAGGKQRILKDKLVSSGSNYKLDHENYSFTRAPSRAATVLTTDSECYAPIPISSLLNPFSDYLSEDAKVWTTYLELTKSKGEELMRIWNSDLDTILIFAGLFSAILTAFLIETRKGLQRDNQDTTNILLELVIETLQSPQTASQEVTVSQNSHYTPPAAILWINGLLFVSLTFSLVGAFGTILAKGWVSQFIPVSAGLPMDDACNRHRRFFGDDQRHLRTVITTLPITLHIAFYLFFGGLVTLLFQDDPRIAVVVTALIAATMLLYLGCSMRPILNPQSPFRTPLSSLLPIFPALLLPLVVILDICGHVYYKPMHRRFSKRRMTREEITKMELLCLSVTQLRKQWSKSIFRAVSSVLRLVLVSRPPSDELRTEVLVNLFFLSRGSHLEGPICALAGLPITARLQRLLYDIDPFPTLTRSLSDVLSGVGKSEGSDSAEAHLIVFLSLVQTTNSALNWTANSLIPVLEPGGVLHSWVGYSDNIVLLMICIRIHIHVRSGLSLSSSFTDPLPNMLLNCTKPLYRKYLIEALLALSAIDGGQMVTKLVADATLRQMVLEVDFGTILSNMMHNPQRRIHKGALNAIRALSSNPASCYALVRGNIVPTLIDTIPGKDSQLQAEAIGLFPDLLQHDPQDTFEVVDCCDASDFLPWIHQLFELMLKALLKKDHLNVQDAASDTLSALLESGQLREVFLGLNHLDVLFSMVELEDGGGQAAVLRILDNILIYADARAALLQHHPCQKMTRPLLRATPHVRRQIFNYFVHCLEYDELKYLLVDQGLETSLLELFKLQNITSDFAEEVFSVLFLISNTPDTCLNLLSTDLIYHLLKTITSELYGVVSKKFASQILSNILNCKLNTSIFMDAIRDMDVSKPSVPTSIVDTILRSLDSYQPGQADLLISLDLLAQCLPYVDLVQALQKSQPVNKLLDILSLGTPQVKIKVLDVLFDFVQLESLRPGILTTRLMDDLMHAILVDRDDVAHASFQLLKCCLQTAPDAIEILPHTTPKIICRLLGTNRRHSIVTGLTLILEIFNRANAVKTPEQDPYLNLVTTHVMNQALHVFGSTTDETAQGLSVDIVYCLMKNDYFRRKLFTPIFFDSVCEATLSEQETYRQSALYILMSLLDDNESFILFSKRSNVVCLFDLLQRAELQSQWLVLRILAKLARFENTRTSLISYQVYDKIWDIVSVKNQGSTQTEIVVLETLQRFFCYAELRAALDCPSFVQVIVHLMLLDSKDMLLRETAFDTFQVLMTHDDMHEQMTSPGVIRAIGGTLYASWPLVYNPGLSGTQQQCLQEMLLMIENIDKDACHIVMAGEEDTTLVSPGIEIPPSPLELQRSASMESDGIGLHTLMMKEQGPYYYDDDGEGIKQGENGGEDAWKDDDLDCIIIPYKKSSMPTATRQATPGPGPSTTAKSNAKSLKRSHTAASSNAQAQGTESSKENAPDGRESKKMRLDAGNANSTVAASATTNGRSNARSDSVVSSAAENGQNGERSARSKTKRRRKKKRTPVVAQASASSLVEMVVAPLSQQQSVNHSQSQSRTAGTSDGQPQSKAREKKKKKVKEEEAVKEEEIVDTDGDVVMEQSKEQPEVDDEGRKDSKPENESPPPPQPDGNNGDDNNDDDDDDEDDDDTPRISSSAKGKGKARMDTPADESPANATSTSAVNNLDTASELARLREELARQTSLVNRHQNHLNQSQQSLTCQICLDLLHRPYALSPCGHVTCYPCLVRWFTAPRNPNANQAGPSNEAENEQNVDHILDTPAARRGAYVKRSKTCPLCRSVVSERPVEMWTIKSMVASLVRSGLGDLPVPPPAQPEAGPSNSTTGPSGGQRDTDPWRNIFRRVHPRTGSGRGGDFIDFFHDFQRDHPRIQLHDIFGHNAAAAIMGHGNGNGNANGGAAANGAGNAQNNADAQNPEEVGMFDQEDGIYRCIQCMHEIWNGVCTQCDHRYPAHRALMEAQERRHPRAALMAAALQGTRGRVFVHPDSEEDDIDPEDLAWGDSMSEDDHLDTDDEQERAAMELVGDDSDFDGGERRYDDLARLLADGDEEEDDFDINPDVDHLIEWHNNRWDDGHDDGPEVDEDDEDDMDDFYVDPDDEEDAGVFQHAVQQARNFGAHMRMGGPFFVGFDHMDEDEEDPHSDEDSHYGGSFIDDEASEEEAATDSGSEVEIVDVPPRHGHNHNHRARHRRNIQRRIPSESHSESDGESEIQVVGGSNRVVPPARRGRRVLVDDDDEDNEEEEEVEVVSELRGSGSAVASGSGSGRSRTTRSQTAARQEEARPAPAAAAAAAAIRRSQRTVIVSDDEEPPMTRLTRGRASGSGNAEAGPSGSSRSTRRR</sequence>
<dbReference type="InterPro" id="IPR045338">
    <property type="entry name" value="DUF6535"/>
</dbReference>
<keyword evidence="1" id="KW-0863">Zinc-finger</keyword>
<feature type="region of interest" description="Disordered" evidence="2">
    <location>
        <begin position="1404"/>
        <end position="1679"/>
    </location>
</feature>
<dbReference type="PROSITE" id="PS50089">
    <property type="entry name" value="ZF_RING_2"/>
    <property type="match status" value="1"/>
</dbReference>
<feature type="compositionally biased region" description="Basic residues" evidence="2">
    <location>
        <begin position="2188"/>
        <end position="2204"/>
    </location>
</feature>
<dbReference type="Proteomes" id="UP000284842">
    <property type="component" value="Unassembled WGS sequence"/>
</dbReference>
<dbReference type="Gene3D" id="3.30.40.10">
    <property type="entry name" value="Zinc/RING finger domain, C3HC4 (zinc finger)"/>
    <property type="match status" value="1"/>
</dbReference>
<dbReference type="GO" id="GO:0051865">
    <property type="term" value="P:protein autoubiquitination"/>
    <property type="evidence" value="ECO:0007669"/>
    <property type="project" value="TreeGrafter"/>
</dbReference>
<dbReference type="GO" id="GO:0004842">
    <property type="term" value="F:ubiquitin-protein transferase activity"/>
    <property type="evidence" value="ECO:0007669"/>
    <property type="project" value="TreeGrafter"/>
</dbReference>
<keyword evidence="3" id="KW-0812">Transmembrane</keyword>
<feature type="compositionally biased region" description="Acidic residues" evidence="2">
    <location>
        <begin position="2090"/>
        <end position="2100"/>
    </location>
</feature>
<feature type="compositionally biased region" description="Basic and acidic residues" evidence="2">
    <location>
        <begin position="1451"/>
        <end position="1467"/>
    </location>
</feature>
<feature type="transmembrane region" description="Helical" evidence="3">
    <location>
        <begin position="178"/>
        <end position="202"/>
    </location>
</feature>
<keyword evidence="1" id="KW-0862">Zinc</keyword>
<feature type="compositionally biased region" description="Polar residues" evidence="2">
    <location>
        <begin position="1438"/>
        <end position="1450"/>
    </location>
</feature>
<dbReference type="Gene3D" id="1.25.10.10">
    <property type="entry name" value="Leucine-rich Repeat Variant"/>
    <property type="match status" value="3"/>
</dbReference>
<protein>
    <recommendedName>
        <fullName evidence="4">RING-type domain-containing protein</fullName>
    </recommendedName>
</protein>
<evidence type="ECO:0000256" key="1">
    <source>
        <dbReference type="PROSITE-ProRule" id="PRU00175"/>
    </source>
</evidence>
<evidence type="ECO:0000313" key="5">
    <source>
        <dbReference type="EMBL" id="PPR00955.1"/>
    </source>
</evidence>
<feature type="compositionally biased region" description="Low complexity" evidence="2">
    <location>
        <begin position="2340"/>
        <end position="2349"/>
    </location>
</feature>
<dbReference type="OrthoDB" id="2634466at2759"/>
<proteinExistence type="predicted"/>
<accession>A0A409YD92</accession>
<feature type="compositionally biased region" description="Polar residues" evidence="2">
    <location>
        <begin position="1408"/>
        <end position="1431"/>
    </location>
</feature>
<dbReference type="Pfam" id="PF13923">
    <property type="entry name" value="zf-C3HC4_2"/>
    <property type="match status" value="1"/>
</dbReference>
<dbReference type="InParanoid" id="A0A409YD92"/>
<feature type="compositionally biased region" description="Acidic residues" evidence="2">
    <location>
        <begin position="1631"/>
        <end position="1644"/>
    </location>
</feature>
<keyword evidence="6" id="KW-1185">Reference proteome</keyword>
<organism evidence="5 6">
    <name type="scientific">Panaeolus cyanescens</name>
    <dbReference type="NCBI Taxonomy" id="181874"/>
    <lineage>
        <taxon>Eukaryota</taxon>
        <taxon>Fungi</taxon>
        <taxon>Dikarya</taxon>
        <taxon>Basidiomycota</taxon>
        <taxon>Agaricomycotina</taxon>
        <taxon>Agaricomycetes</taxon>
        <taxon>Agaricomycetidae</taxon>
        <taxon>Agaricales</taxon>
        <taxon>Agaricineae</taxon>
        <taxon>Galeropsidaceae</taxon>
        <taxon>Panaeolus</taxon>
    </lineage>
</organism>
<feature type="transmembrane region" description="Helical" evidence="3">
    <location>
        <begin position="270"/>
        <end position="287"/>
    </location>
</feature>
<dbReference type="PANTHER" id="PTHR12109">
    <property type="entry name" value="RING FINGER PROTEIN 141-RELATED"/>
    <property type="match status" value="1"/>
</dbReference>
<dbReference type="CDD" id="cd16449">
    <property type="entry name" value="RING-HC"/>
    <property type="match status" value="1"/>
</dbReference>
<evidence type="ECO:0000313" key="6">
    <source>
        <dbReference type="Proteomes" id="UP000284842"/>
    </source>
</evidence>
<feature type="transmembrane region" description="Helical" evidence="3">
    <location>
        <begin position="237"/>
        <end position="264"/>
    </location>
</feature>
<feature type="region of interest" description="Disordered" evidence="2">
    <location>
        <begin position="2080"/>
        <end position="2100"/>
    </location>
</feature>
<evidence type="ECO:0000256" key="3">
    <source>
        <dbReference type="SAM" id="Phobius"/>
    </source>
</evidence>
<keyword evidence="3" id="KW-1133">Transmembrane helix</keyword>
<feature type="compositionally biased region" description="Acidic residues" evidence="2">
    <location>
        <begin position="2163"/>
        <end position="2173"/>
    </location>
</feature>
<feature type="compositionally biased region" description="Low complexity" evidence="2">
    <location>
        <begin position="2258"/>
        <end position="2286"/>
    </location>
</feature>
<feature type="transmembrane region" description="Helical" evidence="3">
    <location>
        <begin position="113"/>
        <end position="130"/>
    </location>
</feature>
<feature type="region of interest" description="Disordered" evidence="2">
    <location>
        <begin position="1996"/>
        <end position="2024"/>
    </location>
</feature>
<dbReference type="SMART" id="SM00184">
    <property type="entry name" value="RING"/>
    <property type="match status" value="1"/>
</dbReference>
<feature type="region of interest" description="Disordered" evidence="2">
    <location>
        <begin position="1817"/>
        <end position="1851"/>
    </location>
</feature>
<feature type="region of interest" description="Disordered" evidence="2">
    <location>
        <begin position="2139"/>
        <end position="2349"/>
    </location>
</feature>
<feature type="compositionally biased region" description="Acidic residues" evidence="2">
    <location>
        <begin position="2143"/>
        <end position="2152"/>
    </location>
</feature>
<dbReference type="SUPFAM" id="SSF48371">
    <property type="entry name" value="ARM repeat"/>
    <property type="match status" value="2"/>
</dbReference>
<feature type="compositionally biased region" description="Polar residues" evidence="2">
    <location>
        <begin position="1554"/>
        <end position="1565"/>
    </location>
</feature>
<feature type="compositionally biased region" description="Basic and acidic residues" evidence="2">
    <location>
        <begin position="2080"/>
        <end position="2089"/>
    </location>
</feature>
<dbReference type="GO" id="GO:0008270">
    <property type="term" value="F:zinc ion binding"/>
    <property type="evidence" value="ECO:0007669"/>
    <property type="project" value="UniProtKB-KW"/>
</dbReference>
<feature type="compositionally biased region" description="Acidic residues" evidence="2">
    <location>
        <begin position="1580"/>
        <end position="1593"/>
    </location>
</feature>
<feature type="compositionally biased region" description="Basic and acidic residues" evidence="2">
    <location>
        <begin position="1597"/>
        <end position="1616"/>
    </location>
</feature>
<feature type="domain" description="RING-type" evidence="4">
    <location>
        <begin position="1716"/>
        <end position="1793"/>
    </location>
</feature>
<feature type="compositionally biased region" description="Low complexity" evidence="2">
    <location>
        <begin position="1829"/>
        <end position="1839"/>
    </location>
</feature>
<feature type="compositionally biased region" description="Acidic residues" evidence="2">
    <location>
        <begin position="2243"/>
        <end position="2257"/>
    </location>
</feature>
<feature type="transmembrane region" description="Helical" evidence="3">
    <location>
        <begin position="307"/>
        <end position="330"/>
    </location>
</feature>
<dbReference type="STRING" id="181874.A0A409YD92"/>
<dbReference type="InterPro" id="IPR011989">
    <property type="entry name" value="ARM-like"/>
</dbReference>
<dbReference type="PANTHER" id="PTHR12109:SF3">
    <property type="entry name" value="RING FINGER PROTEIN 141"/>
    <property type="match status" value="1"/>
</dbReference>
<dbReference type="EMBL" id="NHTK01001283">
    <property type="protein sequence ID" value="PPR00955.1"/>
    <property type="molecule type" value="Genomic_DNA"/>
</dbReference>
<feature type="compositionally biased region" description="Low complexity" evidence="2">
    <location>
        <begin position="2293"/>
        <end position="2303"/>
    </location>
</feature>
<keyword evidence="3" id="KW-0472">Membrane</keyword>
<dbReference type="InterPro" id="IPR013083">
    <property type="entry name" value="Znf_RING/FYVE/PHD"/>
</dbReference>